<feature type="region of interest" description="Disordered" evidence="1">
    <location>
        <begin position="1"/>
        <end position="53"/>
    </location>
</feature>
<proteinExistence type="predicted"/>
<name>A0A9W6W8M8_9ACTN</name>
<sequence length="53" mass="6330">MTRPDDDRVVDLSDDLDILPDQTRDDTDRGWGENRGWGDEDSRYLEDRPPHWE</sequence>
<dbReference type="RefSeq" id="WP_285661807.1">
    <property type="nucleotide sequence ID" value="NZ_BSTX01000001.1"/>
</dbReference>
<comment type="caution">
    <text evidence="2">The sequence shown here is derived from an EMBL/GenBank/DDBJ whole genome shotgun (WGS) entry which is preliminary data.</text>
</comment>
<evidence type="ECO:0000313" key="3">
    <source>
        <dbReference type="Proteomes" id="UP001165079"/>
    </source>
</evidence>
<reference evidence="2" key="1">
    <citation type="submission" date="2023-03" db="EMBL/GenBank/DDBJ databases">
        <title>Actinorhabdospora filicis NBRC 111898.</title>
        <authorList>
            <person name="Ichikawa N."/>
            <person name="Sato H."/>
            <person name="Tonouchi N."/>
        </authorList>
    </citation>
    <scope>NUCLEOTIDE SEQUENCE</scope>
    <source>
        <strain evidence="2">NBRC 111898</strain>
    </source>
</reference>
<feature type="compositionally biased region" description="Basic and acidic residues" evidence="1">
    <location>
        <begin position="22"/>
        <end position="53"/>
    </location>
</feature>
<dbReference type="Proteomes" id="UP001165079">
    <property type="component" value="Unassembled WGS sequence"/>
</dbReference>
<evidence type="ECO:0000256" key="1">
    <source>
        <dbReference type="SAM" id="MobiDB-lite"/>
    </source>
</evidence>
<evidence type="ECO:0000313" key="2">
    <source>
        <dbReference type="EMBL" id="GLZ76641.1"/>
    </source>
</evidence>
<protein>
    <submittedName>
        <fullName evidence="2">Uncharacterized protein</fullName>
    </submittedName>
</protein>
<gene>
    <name evidence="2" type="ORF">Afil01_14480</name>
</gene>
<feature type="compositionally biased region" description="Basic and acidic residues" evidence="1">
    <location>
        <begin position="1"/>
        <end position="11"/>
    </location>
</feature>
<keyword evidence="3" id="KW-1185">Reference proteome</keyword>
<organism evidence="2 3">
    <name type="scientific">Actinorhabdospora filicis</name>
    <dbReference type="NCBI Taxonomy" id="1785913"/>
    <lineage>
        <taxon>Bacteria</taxon>
        <taxon>Bacillati</taxon>
        <taxon>Actinomycetota</taxon>
        <taxon>Actinomycetes</taxon>
        <taxon>Micromonosporales</taxon>
        <taxon>Micromonosporaceae</taxon>
        <taxon>Actinorhabdospora</taxon>
    </lineage>
</organism>
<accession>A0A9W6W8M8</accession>
<dbReference type="EMBL" id="BSTX01000001">
    <property type="protein sequence ID" value="GLZ76641.1"/>
    <property type="molecule type" value="Genomic_DNA"/>
</dbReference>
<dbReference type="AlphaFoldDB" id="A0A9W6W8M8"/>